<proteinExistence type="predicted"/>
<dbReference type="Proteomes" id="UP000266482">
    <property type="component" value="Unassembled WGS sequence"/>
</dbReference>
<comment type="caution">
    <text evidence="4">The sequence shown here is derived from an EMBL/GenBank/DDBJ whole genome shotgun (WGS) entry which is preliminary data.</text>
</comment>
<feature type="compositionally biased region" description="Polar residues" evidence="1">
    <location>
        <begin position="123"/>
        <end position="138"/>
    </location>
</feature>
<feature type="region of interest" description="Disordered" evidence="1">
    <location>
        <begin position="97"/>
        <end position="142"/>
    </location>
</feature>
<sequence>MNKEQFDDWFDRAFDESVKNHSFVPDPSESWEKVQRSLEKRKKRKRQLRMLPYIAASFLLGALIFGTPTASNAFKPLAMAYSSIVDGVHRIVFGSLEDSGTKPLTPPPPDFAPGGSPSEQMIRPSSTEAGSQTYTSSDLPEMTFNPPTIPFVPSEYTLTEVETSQTPLDTKPSRLYYAYTRSDGMVLSVDFKQLYPDSMTSTGSSDGLTVKKKTVQGVAAVLFLSDDGLASLEFVYGDIFVQIAGYISEEDVIRMAEEMEF</sequence>
<reference evidence="4 5" key="1">
    <citation type="submission" date="2018-09" db="EMBL/GenBank/DDBJ databases">
        <title>Paenibacillus aracenensis nov. sp. isolated from a cave in southern Spain.</title>
        <authorList>
            <person name="Jurado V."/>
            <person name="Gutierrez-Patricio S."/>
            <person name="Gonzalez-Pimentel J.L."/>
            <person name="Miller A.Z."/>
            <person name="Laiz L."/>
            <person name="Saiz-Jimenez C."/>
        </authorList>
    </citation>
    <scope>NUCLEOTIDE SEQUENCE [LARGE SCALE GENOMIC DNA]</scope>
    <source>
        <strain evidence="4 5">DSM 22867</strain>
    </source>
</reference>
<evidence type="ECO:0000313" key="4">
    <source>
        <dbReference type="EMBL" id="RIX48697.1"/>
    </source>
</evidence>
<evidence type="ECO:0000313" key="5">
    <source>
        <dbReference type="Proteomes" id="UP000266482"/>
    </source>
</evidence>
<evidence type="ECO:0000256" key="2">
    <source>
        <dbReference type="SAM" id="Phobius"/>
    </source>
</evidence>
<keyword evidence="2" id="KW-1133">Transmembrane helix</keyword>
<organism evidence="4 5">
    <name type="scientific">Paenibacillus nanensis</name>
    <dbReference type="NCBI Taxonomy" id="393251"/>
    <lineage>
        <taxon>Bacteria</taxon>
        <taxon>Bacillati</taxon>
        <taxon>Bacillota</taxon>
        <taxon>Bacilli</taxon>
        <taxon>Bacillales</taxon>
        <taxon>Paenibacillaceae</taxon>
        <taxon>Paenibacillus</taxon>
    </lineage>
</organism>
<evidence type="ECO:0000259" key="3">
    <source>
        <dbReference type="Pfam" id="PF14285"/>
    </source>
</evidence>
<dbReference type="RefSeq" id="WP_119602599.1">
    <property type="nucleotide sequence ID" value="NZ_QXQA01000020.1"/>
</dbReference>
<dbReference type="Pfam" id="PF14285">
    <property type="entry name" value="DUF4367"/>
    <property type="match status" value="1"/>
</dbReference>
<feature type="domain" description="DUF4367" evidence="3">
    <location>
        <begin position="149"/>
        <end position="259"/>
    </location>
</feature>
<keyword evidence="2" id="KW-0472">Membrane</keyword>
<protein>
    <submittedName>
        <fullName evidence="4">DUF4367 domain-containing protein</fullName>
    </submittedName>
</protein>
<accession>A0A3A1UQZ9</accession>
<feature type="transmembrane region" description="Helical" evidence="2">
    <location>
        <begin position="50"/>
        <end position="70"/>
    </location>
</feature>
<dbReference type="EMBL" id="QXQA01000020">
    <property type="protein sequence ID" value="RIX48697.1"/>
    <property type="molecule type" value="Genomic_DNA"/>
</dbReference>
<dbReference type="OrthoDB" id="2599781at2"/>
<gene>
    <name evidence="4" type="ORF">D3P08_23655</name>
</gene>
<evidence type="ECO:0000256" key="1">
    <source>
        <dbReference type="SAM" id="MobiDB-lite"/>
    </source>
</evidence>
<keyword evidence="2" id="KW-0812">Transmembrane</keyword>
<name>A0A3A1UQZ9_9BACL</name>
<dbReference type="AlphaFoldDB" id="A0A3A1UQZ9"/>
<keyword evidence="5" id="KW-1185">Reference proteome</keyword>
<dbReference type="InterPro" id="IPR025377">
    <property type="entry name" value="DUF4367"/>
</dbReference>